<evidence type="ECO:0000256" key="2">
    <source>
        <dbReference type="ARBA" id="ARBA00009451"/>
    </source>
</evidence>
<organism evidence="15 16">
    <name type="scientific">Mesomycoplasma hyopneumoniae</name>
    <name type="common">Mycoplasma hyopneumoniae</name>
    <dbReference type="NCBI Taxonomy" id="2099"/>
    <lineage>
        <taxon>Bacteria</taxon>
        <taxon>Bacillati</taxon>
        <taxon>Mycoplasmatota</taxon>
        <taxon>Mycoplasmoidales</taxon>
        <taxon>Metamycoplasmataceae</taxon>
        <taxon>Mesomycoplasma</taxon>
    </lineage>
</organism>
<evidence type="ECO:0000313" key="16">
    <source>
        <dbReference type="Proteomes" id="UP000215452"/>
    </source>
</evidence>
<evidence type="ECO:0000256" key="3">
    <source>
        <dbReference type="ARBA" id="ARBA00011838"/>
    </source>
</evidence>
<evidence type="ECO:0000256" key="14">
    <source>
        <dbReference type="SAM" id="MobiDB-lite"/>
    </source>
</evidence>
<keyword evidence="5 10" id="KW-0694">RNA-binding</keyword>
<dbReference type="PANTHER" id="PTHR13501">
    <property type="entry name" value="CHLOROPLAST 50S RIBOSOMAL PROTEIN L22-RELATED"/>
    <property type="match status" value="1"/>
</dbReference>
<evidence type="ECO:0000256" key="6">
    <source>
        <dbReference type="ARBA" id="ARBA00022980"/>
    </source>
</evidence>
<evidence type="ECO:0000256" key="1">
    <source>
        <dbReference type="ARBA" id="ARBA00003478"/>
    </source>
</evidence>
<name>A0A223M9Z4_MESHO</name>
<feature type="region of interest" description="Disordered" evidence="14">
    <location>
        <begin position="116"/>
        <end position="203"/>
    </location>
</feature>
<dbReference type="InterPro" id="IPR036394">
    <property type="entry name" value="Ribosomal_uL22_sf"/>
</dbReference>
<keyword evidence="6 10" id="KW-0689">Ribosomal protein</keyword>
<evidence type="ECO:0000256" key="5">
    <source>
        <dbReference type="ARBA" id="ARBA00022884"/>
    </source>
</evidence>
<dbReference type="PANTHER" id="PTHR13501:SF8">
    <property type="entry name" value="LARGE RIBOSOMAL SUBUNIT PROTEIN UL22M"/>
    <property type="match status" value="1"/>
</dbReference>
<dbReference type="HAMAP" id="MF_01331_B">
    <property type="entry name" value="Ribosomal_uL22_B"/>
    <property type="match status" value="1"/>
</dbReference>
<accession>A0A223M9Z4</accession>
<dbReference type="Pfam" id="PF00237">
    <property type="entry name" value="Ribosomal_L22"/>
    <property type="match status" value="1"/>
</dbReference>
<dbReference type="AlphaFoldDB" id="A0A223M9Z4"/>
<dbReference type="GO" id="GO:0022625">
    <property type="term" value="C:cytosolic large ribosomal subunit"/>
    <property type="evidence" value="ECO:0007669"/>
    <property type="project" value="TreeGrafter"/>
</dbReference>
<keyword evidence="7 10" id="KW-0687">Ribonucleoprotein</keyword>
<dbReference type="CDD" id="cd00336">
    <property type="entry name" value="Ribosomal_L22"/>
    <property type="match status" value="1"/>
</dbReference>
<feature type="compositionally biased region" description="Polar residues" evidence="14">
    <location>
        <begin position="134"/>
        <end position="167"/>
    </location>
</feature>
<protein>
    <recommendedName>
        <fullName evidence="9 10">Large ribosomal subunit protein uL22</fullName>
    </recommendedName>
</protein>
<comment type="function">
    <text evidence="1 10">The globular domain of the protein is located near the polypeptide exit tunnel on the outside of the subunit, while an extended beta-hairpin is found that lines the wall of the exit tunnel in the center of the 70S ribosome.</text>
</comment>
<dbReference type="InterPro" id="IPR047867">
    <property type="entry name" value="Ribosomal_uL22_bac/org-type"/>
</dbReference>
<dbReference type="InterPro" id="IPR001063">
    <property type="entry name" value="Ribosomal_uL22"/>
</dbReference>
<dbReference type="NCBIfam" id="TIGR01044">
    <property type="entry name" value="rplV_bact"/>
    <property type="match status" value="1"/>
</dbReference>
<comment type="similarity">
    <text evidence="2 10 11">Belongs to the universal ribosomal protein uL22 family.</text>
</comment>
<dbReference type="InterPro" id="IPR005727">
    <property type="entry name" value="Ribosomal_uL22_bac/chlpt-type"/>
</dbReference>
<dbReference type="Proteomes" id="UP000215452">
    <property type="component" value="Chromosome"/>
</dbReference>
<dbReference type="GO" id="GO:0019843">
    <property type="term" value="F:rRNA binding"/>
    <property type="evidence" value="ECO:0007669"/>
    <property type="project" value="UniProtKB-UniRule"/>
</dbReference>
<evidence type="ECO:0000256" key="12">
    <source>
        <dbReference type="RuleBase" id="RU004006"/>
    </source>
</evidence>
<evidence type="ECO:0000256" key="7">
    <source>
        <dbReference type="ARBA" id="ARBA00023274"/>
    </source>
</evidence>
<dbReference type="SUPFAM" id="SSF54843">
    <property type="entry name" value="Ribosomal protein L22"/>
    <property type="match status" value="1"/>
</dbReference>
<evidence type="ECO:0000256" key="10">
    <source>
        <dbReference type="HAMAP-Rule" id="MF_01331"/>
    </source>
</evidence>
<keyword evidence="4 10" id="KW-0699">rRNA-binding</keyword>
<comment type="function">
    <text evidence="10 13">This protein binds specifically to 23S rRNA; its binding is stimulated by other ribosomal proteins, e.g., L4, L17, and L20. It is important during the early stages of 50S assembly. It makes multiple contacts with different domains of the 23S rRNA in the assembled 50S subunit and ribosome.</text>
</comment>
<evidence type="ECO:0000256" key="4">
    <source>
        <dbReference type="ARBA" id="ARBA00022730"/>
    </source>
</evidence>
<reference evidence="15 16" key="1">
    <citation type="submission" date="2017-08" db="EMBL/GenBank/DDBJ databases">
        <title>The complete genome sequence of a Mycoplasma hyopneumoniae isolate in Korea.</title>
        <authorList>
            <person name="Han J."/>
            <person name="Lee N."/>
        </authorList>
    </citation>
    <scope>NUCLEOTIDE SEQUENCE [LARGE SCALE GENOMIC DNA]</scope>
    <source>
        <strain evidence="15 16">KM014</strain>
    </source>
</reference>
<gene>
    <name evidence="10 15" type="primary">rplV</name>
    <name evidence="15" type="ORF">CIB43_00449</name>
</gene>
<comment type="function">
    <text evidence="8">This protein binds specifically to 23S rRNA; its binding is stimulated by other ribosomal proteins, e.g. L4, L17, and L20. It is important during the early stages of 50S assembly. It makes multiple contacts with different domains of the 23S rRNA in the assembled 50S subunit and ribosome.</text>
</comment>
<dbReference type="GO" id="GO:0006412">
    <property type="term" value="P:translation"/>
    <property type="evidence" value="ECO:0007669"/>
    <property type="project" value="UniProtKB-UniRule"/>
</dbReference>
<evidence type="ECO:0000256" key="8">
    <source>
        <dbReference type="ARBA" id="ARBA00025084"/>
    </source>
</evidence>
<sequence length="203" mass="21992">MKVENHNLAVASLKTQRISAFKARLVAVLLKGKKVSDALAILSHTKKKASPIFTKLINSAVANAINNHGFEHSNLIIKAAIVNEGPTLKRFRPRAKGAASQILKRTSHFKVILASQNGGESQNQEYQEAEKNLVSKSPENTQSGALSQQIRGEQPQNDPENGVDSQLSAKTNSTTTAKKTDLADNNTKNDATNTVLAQEKEVK</sequence>
<feature type="compositionally biased region" description="Low complexity" evidence="14">
    <location>
        <begin position="168"/>
        <end position="194"/>
    </location>
</feature>
<evidence type="ECO:0000313" key="15">
    <source>
        <dbReference type="EMBL" id="ASU14345.1"/>
    </source>
</evidence>
<proteinExistence type="inferred from homology"/>
<evidence type="ECO:0000256" key="11">
    <source>
        <dbReference type="RuleBase" id="RU004005"/>
    </source>
</evidence>
<dbReference type="Gene3D" id="3.90.470.10">
    <property type="entry name" value="Ribosomal protein L22/L17"/>
    <property type="match status" value="1"/>
</dbReference>
<dbReference type="RefSeq" id="WP_094521599.1">
    <property type="nucleotide sequence ID" value="NZ_QQRL01000019.1"/>
</dbReference>
<evidence type="ECO:0000256" key="9">
    <source>
        <dbReference type="ARBA" id="ARBA00035207"/>
    </source>
</evidence>
<evidence type="ECO:0000256" key="13">
    <source>
        <dbReference type="RuleBase" id="RU004008"/>
    </source>
</evidence>
<dbReference type="EMBL" id="CP022714">
    <property type="protein sequence ID" value="ASU14345.1"/>
    <property type="molecule type" value="Genomic_DNA"/>
</dbReference>
<dbReference type="GO" id="GO:0003735">
    <property type="term" value="F:structural constituent of ribosome"/>
    <property type="evidence" value="ECO:0007669"/>
    <property type="project" value="InterPro"/>
</dbReference>
<comment type="subunit">
    <text evidence="3 10 12">Part of the 50S ribosomal subunit.</text>
</comment>
<feature type="compositionally biased region" description="Polar residues" evidence="14">
    <location>
        <begin position="116"/>
        <end position="126"/>
    </location>
</feature>